<gene>
    <name evidence="2" type="ORF">BUPH_08139</name>
</gene>
<dbReference type="InterPro" id="IPR002725">
    <property type="entry name" value="YgjP-like_metallopeptidase"/>
</dbReference>
<dbReference type="eggNOG" id="COG1451">
    <property type="taxonomic scope" value="Bacteria"/>
</dbReference>
<dbReference type="KEGG" id="bpx:BUPH_08139"/>
<dbReference type="Proteomes" id="UP000010105">
    <property type="component" value="Chromosome 1"/>
</dbReference>
<dbReference type="InterPro" id="IPR053136">
    <property type="entry name" value="UTP_pyrophosphatase-like"/>
</dbReference>
<dbReference type="GeneID" id="27797371"/>
<dbReference type="RefSeq" id="WP_015002974.1">
    <property type="nucleotide sequence ID" value="NC_018695.1"/>
</dbReference>
<feature type="domain" description="YgjP-like metallopeptidase" evidence="1">
    <location>
        <begin position="28"/>
        <end position="229"/>
    </location>
</feature>
<reference evidence="2 3" key="1">
    <citation type="journal article" date="2012" name="J. Bacteriol.">
        <title>Complete Genome Sequence of Burkholderia phenoliruptrix BR3459a (CLA1), a Heat-Tolerant, Nitrogen-Fixing Symbiont of Mimosa flocculosa.</title>
        <authorList>
            <person name="de Oliveira Cunha C."/>
            <person name="Goda Zuleta L.F."/>
            <person name="Paula de Almeida L.G."/>
            <person name="Prioli Ciapina L."/>
            <person name="Lustrino Borges W."/>
            <person name="Pitard R.M."/>
            <person name="Baldani J.I."/>
            <person name="Straliotto R."/>
            <person name="de Faria S.M."/>
            <person name="Hungria M."/>
            <person name="Sousa Cavada B."/>
            <person name="Mercante F.M."/>
            <person name="Ribeiro de Vasconcelos A.T."/>
        </authorList>
    </citation>
    <scope>NUCLEOTIDE SEQUENCE [LARGE SCALE GENOMIC DNA]</scope>
    <source>
        <strain evidence="2 3">BR3459a</strain>
    </source>
</reference>
<accession>K0DND6</accession>
<keyword evidence="2" id="KW-0482">Metalloprotease</keyword>
<dbReference type="PANTHER" id="PTHR30399:SF1">
    <property type="entry name" value="UTP PYROPHOSPHATASE"/>
    <property type="match status" value="1"/>
</dbReference>
<evidence type="ECO:0000313" key="3">
    <source>
        <dbReference type="Proteomes" id="UP000010105"/>
    </source>
</evidence>
<keyword evidence="2" id="KW-0645">Protease</keyword>
<evidence type="ECO:0000259" key="1">
    <source>
        <dbReference type="Pfam" id="PF01863"/>
    </source>
</evidence>
<evidence type="ECO:0000313" key="2">
    <source>
        <dbReference type="EMBL" id="AFT86187.1"/>
    </source>
</evidence>
<dbReference type="GO" id="GO:0008237">
    <property type="term" value="F:metallopeptidase activity"/>
    <property type="evidence" value="ECO:0007669"/>
    <property type="project" value="UniProtKB-KW"/>
</dbReference>
<dbReference type="EMBL" id="CP003863">
    <property type="protein sequence ID" value="AFT86187.1"/>
    <property type="molecule type" value="Genomic_DNA"/>
</dbReference>
<organism evidence="2 3">
    <name type="scientific">Paraburkholderia phenoliruptrix BR3459a</name>
    <dbReference type="NCBI Taxonomy" id="1229205"/>
    <lineage>
        <taxon>Bacteria</taxon>
        <taxon>Pseudomonadati</taxon>
        <taxon>Pseudomonadota</taxon>
        <taxon>Betaproteobacteria</taxon>
        <taxon>Burkholderiales</taxon>
        <taxon>Burkholderiaceae</taxon>
        <taxon>Paraburkholderia</taxon>
    </lineage>
</organism>
<dbReference type="Pfam" id="PF01863">
    <property type="entry name" value="YgjP-like"/>
    <property type="match status" value="1"/>
</dbReference>
<name>K0DND6_9BURK</name>
<dbReference type="HOGENOM" id="CLU_065947_1_0_4"/>
<protein>
    <submittedName>
        <fullName evidence="2">Zinc metalloprotease</fullName>
    </submittedName>
</protein>
<dbReference type="PANTHER" id="PTHR30399">
    <property type="entry name" value="UNCHARACTERIZED PROTEIN YGJP"/>
    <property type="match status" value="1"/>
</dbReference>
<proteinExistence type="predicted"/>
<keyword evidence="2" id="KW-0378">Hydrolase</keyword>
<sequence>MMPSRITLGTIEADVVFKDIRNVHLTVLPPKGRVRISAPRHMALDTVRVFALSKLAWIKTQREKMVGQEREATREYLERESHYVWGRRYLLKLINVDVAPSVELRHRTLVLAIRPSADAVAKEALLARWYRDQVRTRAAELVAEWSKTLGLDAPRIHVQHMKTKWGSCSPARRSIRLNTELAKKPPGCLEYIVVHELMHLLEPTHNERFKALMRAFLPEWESRRRELNRLPVRYEDWSY</sequence>
<dbReference type="CDD" id="cd07344">
    <property type="entry name" value="M48_yhfN_like"/>
    <property type="match status" value="1"/>
</dbReference>
<dbReference type="GO" id="GO:0006508">
    <property type="term" value="P:proteolysis"/>
    <property type="evidence" value="ECO:0007669"/>
    <property type="project" value="UniProtKB-KW"/>
</dbReference>
<dbReference type="AlphaFoldDB" id="K0DND6"/>
<dbReference type="STRING" id="1229205.BUPH_08139"/>
<dbReference type="Gene3D" id="3.30.2010.10">
    <property type="entry name" value="Metalloproteases ('zincins'), catalytic domain"/>
    <property type="match status" value="1"/>
</dbReference>
<dbReference type="PATRIC" id="fig|1229205.11.peg.2360"/>